<feature type="region of interest" description="Disordered" evidence="7">
    <location>
        <begin position="1"/>
        <end position="93"/>
    </location>
</feature>
<dbReference type="Gene3D" id="3.30.70.1560">
    <property type="entry name" value="Alpha-L RNA-binding motif"/>
    <property type="match status" value="1"/>
</dbReference>
<reference evidence="9" key="1">
    <citation type="submission" date="2022-12" db="EMBL/GenBank/DDBJ databases">
        <title>Bacterial isolates from different developmental stages of Nematostella vectensis.</title>
        <authorList>
            <person name="Fraune S."/>
        </authorList>
    </citation>
    <scope>NUCLEOTIDE SEQUENCE</scope>
    <source>
        <strain evidence="9">G21630-S1</strain>
    </source>
</reference>
<comment type="catalytic activity">
    <reaction evidence="1">
        <text>a uridine in RNA = a pseudouridine in RNA</text>
        <dbReference type="Rhea" id="RHEA:48348"/>
        <dbReference type="Rhea" id="RHEA-COMP:12068"/>
        <dbReference type="Rhea" id="RHEA-COMP:12069"/>
        <dbReference type="ChEBI" id="CHEBI:65314"/>
        <dbReference type="ChEBI" id="CHEBI:65315"/>
    </reaction>
</comment>
<dbReference type="InterPro" id="IPR018496">
    <property type="entry name" value="PsdUridine_synth_RsuA/RluB_CS"/>
</dbReference>
<dbReference type="PANTHER" id="PTHR47683">
    <property type="entry name" value="PSEUDOURIDINE SYNTHASE FAMILY PROTEIN-RELATED"/>
    <property type="match status" value="1"/>
</dbReference>
<dbReference type="EMBL" id="JAPWGY010000004">
    <property type="protein sequence ID" value="MCZ4281748.1"/>
    <property type="molecule type" value="Genomic_DNA"/>
</dbReference>
<proteinExistence type="inferred from homology"/>
<keyword evidence="4 6" id="KW-0413">Isomerase</keyword>
<dbReference type="Gene3D" id="3.30.70.580">
    <property type="entry name" value="Pseudouridine synthase I, catalytic domain, N-terminal subdomain"/>
    <property type="match status" value="1"/>
</dbReference>
<dbReference type="InterPro" id="IPR020103">
    <property type="entry name" value="PsdUridine_synth_cat_dom_sf"/>
</dbReference>
<dbReference type="InterPro" id="IPR050343">
    <property type="entry name" value="RsuA_PseudoU_synthase"/>
</dbReference>
<dbReference type="InterPro" id="IPR000748">
    <property type="entry name" value="PsdUridine_synth_RsuA/RluB/E/F"/>
</dbReference>
<comment type="similarity">
    <text evidence="2 6">Belongs to the pseudouridine synthase RsuA family.</text>
</comment>
<keyword evidence="10" id="KW-1185">Reference proteome</keyword>
<evidence type="ECO:0000256" key="1">
    <source>
        <dbReference type="ARBA" id="ARBA00000073"/>
    </source>
</evidence>
<dbReference type="Proteomes" id="UP001069802">
    <property type="component" value="Unassembled WGS sequence"/>
</dbReference>
<feature type="compositionally biased region" description="Polar residues" evidence="7">
    <location>
        <begin position="10"/>
        <end position="24"/>
    </location>
</feature>
<accession>A0ABT4LKW6</accession>
<evidence type="ECO:0000256" key="4">
    <source>
        <dbReference type="ARBA" id="ARBA00023235"/>
    </source>
</evidence>
<feature type="compositionally biased region" description="Basic residues" evidence="7">
    <location>
        <begin position="411"/>
        <end position="426"/>
    </location>
</feature>
<dbReference type="InterPro" id="IPR002942">
    <property type="entry name" value="S4_RNA-bd"/>
</dbReference>
<keyword evidence="3 5" id="KW-0694">RNA-binding</keyword>
<dbReference type="InterPro" id="IPR020094">
    <property type="entry name" value="TruA/RsuA/RluB/E/F_N"/>
</dbReference>
<evidence type="ECO:0000313" key="9">
    <source>
        <dbReference type="EMBL" id="MCZ4281748.1"/>
    </source>
</evidence>
<feature type="compositionally biased region" description="Basic and acidic residues" evidence="7">
    <location>
        <begin position="29"/>
        <end position="45"/>
    </location>
</feature>
<dbReference type="Pfam" id="PF01479">
    <property type="entry name" value="S4"/>
    <property type="match status" value="1"/>
</dbReference>
<organism evidence="9 10">
    <name type="scientific">Kiloniella laminariae</name>
    <dbReference type="NCBI Taxonomy" id="454162"/>
    <lineage>
        <taxon>Bacteria</taxon>
        <taxon>Pseudomonadati</taxon>
        <taxon>Pseudomonadota</taxon>
        <taxon>Alphaproteobacteria</taxon>
        <taxon>Rhodospirillales</taxon>
        <taxon>Kiloniellaceae</taxon>
        <taxon>Kiloniella</taxon>
    </lineage>
</organism>
<evidence type="ECO:0000256" key="2">
    <source>
        <dbReference type="ARBA" id="ARBA00008348"/>
    </source>
</evidence>
<protein>
    <recommendedName>
        <fullName evidence="6">Pseudouridine synthase</fullName>
        <ecNumber evidence="6">5.4.99.-</ecNumber>
    </recommendedName>
</protein>
<dbReference type="InterPro" id="IPR006145">
    <property type="entry name" value="PsdUridine_synth_RsuA/RluA"/>
</dbReference>
<evidence type="ECO:0000256" key="5">
    <source>
        <dbReference type="PROSITE-ProRule" id="PRU00182"/>
    </source>
</evidence>
<dbReference type="SMART" id="SM00363">
    <property type="entry name" value="S4"/>
    <property type="match status" value="1"/>
</dbReference>
<dbReference type="CDD" id="cd00165">
    <property type="entry name" value="S4"/>
    <property type="match status" value="1"/>
</dbReference>
<dbReference type="PROSITE" id="PS50889">
    <property type="entry name" value="S4"/>
    <property type="match status" value="1"/>
</dbReference>
<dbReference type="InterPro" id="IPR042092">
    <property type="entry name" value="PsdUridine_s_RsuA/RluB/E/F_cat"/>
</dbReference>
<evidence type="ECO:0000256" key="7">
    <source>
        <dbReference type="SAM" id="MobiDB-lite"/>
    </source>
</evidence>
<dbReference type="SUPFAM" id="SSF55174">
    <property type="entry name" value="Alpha-L RNA-binding motif"/>
    <property type="match status" value="1"/>
</dbReference>
<dbReference type="PROSITE" id="PS01149">
    <property type="entry name" value="PSI_RSU"/>
    <property type="match status" value="1"/>
</dbReference>
<dbReference type="InterPro" id="IPR036986">
    <property type="entry name" value="S4_RNA-bd_sf"/>
</dbReference>
<sequence length="426" mass="46344">MTKPTKPRTTKSGAPRSTSTQTRSGGKGRAFDDRSFDDRSPERKSSGSRPARGKPADSRASSVRKGGSPSSRPRRDGKDVATGTAPAGPAFVAAPASNKEERIAKVIARAGLCSRRDAERWIAEGRVQLDGKLLDSPAVVVGPKSQIKVDGVALPQAERARLWKFHKPKGLITAVRDPEGRPTVFDNLPKDLPRLQPVGRLDFNSEGLLLFTNDGEIKRRLELPSTGWKRRYRVRVHGQVEEHHIKALADGLNIDGIQYGPIEATIAHQAQTNAWMLMSLREGKNREIRRVCEHLGLIVNRLLRISYGPFQLGDLPPGEITEIPPRLLKDQLGLQGEEADTDPEDTPAKGGKRPPLKGRAASTKPGGSGPRDAKRTSISKAGAGKQSSRREAPKREASKHESSDRPASKRPAAKGKGRLTLKGKRS</sequence>
<dbReference type="SUPFAM" id="SSF55120">
    <property type="entry name" value="Pseudouridine synthase"/>
    <property type="match status" value="1"/>
</dbReference>
<dbReference type="EC" id="5.4.99.-" evidence="6"/>
<feature type="compositionally biased region" description="Basic and acidic residues" evidence="7">
    <location>
        <begin position="388"/>
        <end position="407"/>
    </location>
</feature>
<name>A0ABT4LKW6_9PROT</name>
<gene>
    <name evidence="9" type="ORF">O4H49_13235</name>
</gene>
<evidence type="ECO:0000256" key="6">
    <source>
        <dbReference type="RuleBase" id="RU003887"/>
    </source>
</evidence>
<dbReference type="RefSeq" id="WP_269423910.1">
    <property type="nucleotide sequence ID" value="NZ_JAPWGY010000004.1"/>
</dbReference>
<dbReference type="PANTHER" id="PTHR47683:SF3">
    <property type="entry name" value="RIBOSOMAL LARGE SUBUNIT PSEUDOURIDINE SYNTHASE B"/>
    <property type="match status" value="1"/>
</dbReference>
<evidence type="ECO:0000256" key="3">
    <source>
        <dbReference type="ARBA" id="ARBA00022884"/>
    </source>
</evidence>
<dbReference type="Pfam" id="PF00849">
    <property type="entry name" value="PseudoU_synth_2"/>
    <property type="match status" value="1"/>
</dbReference>
<dbReference type="Gene3D" id="3.10.290.10">
    <property type="entry name" value="RNA-binding S4 domain"/>
    <property type="match status" value="1"/>
</dbReference>
<evidence type="ECO:0000259" key="8">
    <source>
        <dbReference type="SMART" id="SM00363"/>
    </source>
</evidence>
<comment type="caution">
    <text evidence="9">The sequence shown here is derived from an EMBL/GenBank/DDBJ whole genome shotgun (WGS) entry which is preliminary data.</text>
</comment>
<dbReference type="NCBIfam" id="TIGR00093">
    <property type="entry name" value="pseudouridine synthase"/>
    <property type="match status" value="1"/>
</dbReference>
<feature type="domain" description="RNA-binding S4" evidence="8">
    <location>
        <begin position="101"/>
        <end position="158"/>
    </location>
</feature>
<feature type="compositionally biased region" description="Low complexity" evidence="7">
    <location>
        <begin position="80"/>
        <end position="93"/>
    </location>
</feature>
<evidence type="ECO:0000313" key="10">
    <source>
        <dbReference type="Proteomes" id="UP001069802"/>
    </source>
</evidence>
<feature type="region of interest" description="Disordered" evidence="7">
    <location>
        <begin position="336"/>
        <end position="426"/>
    </location>
</feature>